<sequence length="413" mass="43727">MFSAYITLFRTPGALRFSIAGLFARMPISMDSLALVFIVVAASDSYAIAGALSASASIVMSIVMPYWAGVADRIGQRALLIRVVPFKVAGMLIFIALVLNNAPTWSWFVSIIFAEAFSVNLGGLVRRRWLHILSPDKSSTAEDMSDRHLVNTAYSLEALNDEFVYIAGPIIATACATSIAPAAGLMAGIIFLVTGIPAFLSLRATEPPPAPRLEHAPHPAVIRNKSLQAVVLPILFVGGFFGAISIVTVAFADSYGHKSQSGILLAIWAIGSAIAAIVNGLIKWKISHAGRFILSLFALTVLAIPLLFVHSILALALALFFNGFAIAPLIINAYGVAESSVPPEQITQTLSWVVAGAPLGGAAASAIAGWSIDIYGAKNAYWVPVGFLAAALIATLPYLSTYKRLIGYSSKHD</sequence>
<dbReference type="PANTHER" id="PTHR23542:SF1">
    <property type="entry name" value="MAJOR FACILITATOR SUPERFAMILY (MFS) PROFILE DOMAIN-CONTAINING PROTEIN"/>
    <property type="match status" value="1"/>
</dbReference>
<feature type="transmembrane region" description="Helical" evidence="1">
    <location>
        <begin position="46"/>
        <end position="67"/>
    </location>
</feature>
<evidence type="ECO:0000256" key="1">
    <source>
        <dbReference type="SAM" id="Phobius"/>
    </source>
</evidence>
<evidence type="ECO:0000259" key="2">
    <source>
        <dbReference type="PROSITE" id="PS50850"/>
    </source>
</evidence>
<gene>
    <name evidence="3" type="ORF">UFOPK3342_00395</name>
</gene>
<feature type="transmembrane region" description="Helical" evidence="1">
    <location>
        <begin position="226"/>
        <end position="251"/>
    </location>
</feature>
<feature type="transmembrane region" description="Helical" evidence="1">
    <location>
        <begin position="263"/>
        <end position="282"/>
    </location>
</feature>
<dbReference type="PANTHER" id="PTHR23542">
    <property type="match status" value="1"/>
</dbReference>
<feature type="transmembrane region" description="Helical" evidence="1">
    <location>
        <begin position="380"/>
        <end position="399"/>
    </location>
</feature>
<dbReference type="PROSITE" id="PS50850">
    <property type="entry name" value="MFS"/>
    <property type="match status" value="1"/>
</dbReference>
<keyword evidence="1" id="KW-0812">Transmembrane</keyword>
<keyword evidence="1" id="KW-0472">Membrane</keyword>
<feature type="domain" description="Major facilitator superfamily (MFS) profile" evidence="2">
    <location>
        <begin position="226"/>
        <end position="413"/>
    </location>
</feature>
<keyword evidence="1" id="KW-1133">Transmembrane helix</keyword>
<dbReference type="AlphaFoldDB" id="A0A6J7D018"/>
<organism evidence="3">
    <name type="scientific">freshwater metagenome</name>
    <dbReference type="NCBI Taxonomy" id="449393"/>
    <lineage>
        <taxon>unclassified sequences</taxon>
        <taxon>metagenomes</taxon>
        <taxon>ecological metagenomes</taxon>
    </lineage>
</organism>
<feature type="transmembrane region" description="Helical" evidence="1">
    <location>
        <begin position="349"/>
        <end position="368"/>
    </location>
</feature>
<proteinExistence type="predicted"/>
<dbReference type="InterPro" id="IPR020846">
    <property type="entry name" value="MFS_dom"/>
</dbReference>
<dbReference type="InterPro" id="IPR011701">
    <property type="entry name" value="MFS"/>
</dbReference>
<feature type="transmembrane region" description="Helical" evidence="1">
    <location>
        <begin position="289"/>
        <end position="308"/>
    </location>
</feature>
<dbReference type="Gene3D" id="1.20.1250.20">
    <property type="entry name" value="MFS general substrate transporter like domains"/>
    <property type="match status" value="1"/>
</dbReference>
<dbReference type="Pfam" id="PF07690">
    <property type="entry name" value="MFS_1"/>
    <property type="match status" value="1"/>
</dbReference>
<dbReference type="InterPro" id="IPR036259">
    <property type="entry name" value="MFS_trans_sf"/>
</dbReference>
<feature type="transmembrane region" description="Helical" evidence="1">
    <location>
        <begin position="20"/>
        <end position="40"/>
    </location>
</feature>
<reference evidence="3" key="1">
    <citation type="submission" date="2020-05" db="EMBL/GenBank/DDBJ databases">
        <authorList>
            <person name="Chiriac C."/>
            <person name="Salcher M."/>
            <person name="Ghai R."/>
            <person name="Kavagutti S V."/>
        </authorList>
    </citation>
    <scope>NUCLEOTIDE SEQUENCE</scope>
</reference>
<protein>
    <submittedName>
        <fullName evidence="3">Unannotated protein</fullName>
    </submittedName>
</protein>
<dbReference type="GO" id="GO:0022857">
    <property type="term" value="F:transmembrane transporter activity"/>
    <property type="evidence" value="ECO:0007669"/>
    <property type="project" value="InterPro"/>
</dbReference>
<dbReference type="EMBL" id="CAFBLH010000008">
    <property type="protein sequence ID" value="CAB4860493.1"/>
    <property type="molecule type" value="Genomic_DNA"/>
</dbReference>
<name>A0A6J7D018_9ZZZZ</name>
<accession>A0A6J7D018</accession>
<evidence type="ECO:0000313" key="3">
    <source>
        <dbReference type="EMBL" id="CAB4860493.1"/>
    </source>
</evidence>
<dbReference type="SUPFAM" id="SSF103473">
    <property type="entry name" value="MFS general substrate transporter"/>
    <property type="match status" value="1"/>
</dbReference>
<feature type="transmembrane region" description="Helical" evidence="1">
    <location>
        <begin position="314"/>
        <end position="337"/>
    </location>
</feature>